<keyword evidence="2" id="KW-1185">Reference proteome</keyword>
<dbReference type="Proteomes" id="UP000318380">
    <property type="component" value="Unassembled WGS sequence"/>
</dbReference>
<dbReference type="EMBL" id="VIVK01000001">
    <property type="protein sequence ID" value="TWD81589.1"/>
    <property type="molecule type" value="Genomic_DNA"/>
</dbReference>
<gene>
    <name evidence="1" type="ORF">FB561_2705</name>
</gene>
<organism evidence="1 2">
    <name type="scientific">Kribbella amoyensis</name>
    <dbReference type="NCBI Taxonomy" id="996641"/>
    <lineage>
        <taxon>Bacteria</taxon>
        <taxon>Bacillati</taxon>
        <taxon>Actinomycetota</taxon>
        <taxon>Actinomycetes</taxon>
        <taxon>Propionibacteriales</taxon>
        <taxon>Kribbellaceae</taxon>
        <taxon>Kribbella</taxon>
    </lineage>
</organism>
<protein>
    <submittedName>
        <fullName evidence="1">Uncharacterized protein</fullName>
    </submittedName>
</protein>
<evidence type="ECO:0000313" key="1">
    <source>
        <dbReference type="EMBL" id="TWD81589.1"/>
    </source>
</evidence>
<dbReference type="RefSeq" id="WP_145806536.1">
    <property type="nucleotide sequence ID" value="NZ_VIVK01000001.1"/>
</dbReference>
<evidence type="ECO:0000313" key="2">
    <source>
        <dbReference type="Proteomes" id="UP000318380"/>
    </source>
</evidence>
<proteinExistence type="predicted"/>
<reference evidence="1 2" key="1">
    <citation type="submission" date="2019-06" db="EMBL/GenBank/DDBJ databases">
        <title>Sequencing the genomes of 1000 actinobacteria strains.</title>
        <authorList>
            <person name="Klenk H.-P."/>
        </authorList>
    </citation>
    <scope>NUCLEOTIDE SEQUENCE [LARGE SCALE GENOMIC DNA]</scope>
    <source>
        <strain evidence="1 2">DSM 24683</strain>
    </source>
</reference>
<sequence>MSGWGWDPSSFEAIGTSAAALIAATALRQAIRQQKSSLDERLRAQARLVSVQRVTRRENRGRLLTVLVTNASSSPINAVLPAATFGADPATHLDHLLGHPIVGSLSVRGLTRRPWDRRRLVVADVGWTFLDAGQSRRHAVWLDPEHPPLLDFGLVFTDASGRRWHRSALSGALTVFA</sequence>
<name>A0A561BS08_9ACTN</name>
<comment type="caution">
    <text evidence="1">The sequence shown here is derived from an EMBL/GenBank/DDBJ whole genome shotgun (WGS) entry which is preliminary data.</text>
</comment>
<accession>A0A561BS08</accession>
<dbReference type="AlphaFoldDB" id="A0A561BS08"/>